<feature type="non-terminal residue" evidence="1">
    <location>
        <position position="35"/>
    </location>
</feature>
<sequence>MSCQSTPAMCCLLVSIITTYQCHQSCISVQPHQCL</sequence>
<evidence type="ECO:0000313" key="1">
    <source>
        <dbReference type="EMBL" id="CAI9600793.1"/>
    </source>
</evidence>
<organism evidence="1 2">
    <name type="scientific">Staurois parvus</name>
    <dbReference type="NCBI Taxonomy" id="386267"/>
    <lineage>
        <taxon>Eukaryota</taxon>
        <taxon>Metazoa</taxon>
        <taxon>Chordata</taxon>
        <taxon>Craniata</taxon>
        <taxon>Vertebrata</taxon>
        <taxon>Euteleostomi</taxon>
        <taxon>Amphibia</taxon>
        <taxon>Batrachia</taxon>
        <taxon>Anura</taxon>
        <taxon>Neobatrachia</taxon>
        <taxon>Ranoidea</taxon>
        <taxon>Ranidae</taxon>
        <taxon>Staurois</taxon>
    </lineage>
</organism>
<gene>
    <name evidence="1" type="ORF">SPARVUS_LOCUS12831543</name>
</gene>
<protein>
    <submittedName>
        <fullName evidence="1">Uncharacterized protein</fullName>
    </submittedName>
</protein>
<dbReference type="EMBL" id="CATNWA010017475">
    <property type="protein sequence ID" value="CAI9600793.1"/>
    <property type="molecule type" value="Genomic_DNA"/>
</dbReference>
<accession>A0ABN9FUN1</accession>
<dbReference type="Proteomes" id="UP001162483">
    <property type="component" value="Unassembled WGS sequence"/>
</dbReference>
<proteinExistence type="predicted"/>
<name>A0ABN9FUN1_9NEOB</name>
<comment type="caution">
    <text evidence="1">The sequence shown here is derived from an EMBL/GenBank/DDBJ whole genome shotgun (WGS) entry which is preliminary data.</text>
</comment>
<keyword evidence="2" id="KW-1185">Reference proteome</keyword>
<evidence type="ECO:0000313" key="2">
    <source>
        <dbReference type="Proteomes" id="UP001162483"/>
    </source>
</evidence>
<reference evidence="1" key="1">
    <citation type="submission" date="2023-05" db="EMBL/GenBank/DDBJ databases">
        <authorList>
            <person name="Stuckert A."/>
        </authorList>
    </citation>
    <scope>NUCLEOTIDE SEQUENCE</scope>
</reference>